<proteinExistence type="predicted"/>
<dbReference type="CDD" id="cd11528">
    <property type="entry name" value="NTP-PPase_MazG_Nterm"/>
    <property type="match status" value="1"/>
</dbReference>
<dbReference type="EMBL" id="JBHSGF010000001">
    <property type="protein sequence ID" value="MFC4554044.1"/>
    <property type="molecule type" value="Genomic_DNA"/>
</dbReference>
<evidence type="ECO:0000256" key="1">
    <source>
        <dbReference type="SAM" id="MobiDB-lite"/>
    </source>
</evidence>
<protein>
    <submittedName>
        <fullName evidence="3">MazG nucleotide pyrophosphohydrolase domain-containing protein</fullName>
    </submittedName>
</protein>
<accession>A0ABV9D7N8</accession>
<gene>
    <name evidence="3" type="ORF">ACFO3F_02185</name>
</gene>
<feature type="region of interest" description="Disordered" evidence="1">
    <location>
        <begin position="150"/>
        <end position="179"/>
    </location>
</feature>
<reference evidence="4" key="1">
    <citation type="journal article" date="2019" name="Int. J. Syst. Evol. Microbiol.">
        <title>The Global Catalogue of Microorganisms (GCM) 10K type strain sequencing project: providing services to taxonomists for standard genome sequencing and annotation.</title>
        <authorList>
            <consortium name="The Broad Institute Genomics Platform"/>
            <consortium name="The Broad Institute Genome Sequencing Center for Infectious Disease"/>
            <person name="Wu L."/>
            <person name="Ma J."/>
        </authorList>
    </citation>
    <scope>NUCLEOTIDE SEQUENCE [LARGE SCALE GENOMIC DNA]</scope>
    <source>
        <strain evidence="4">JCM 3369</strain>
    </source>
</reference>
<evidence type="ECO:0000259" key="2">
    <source>
        <dbReference type="Pfam" id="PF03819"/>
    </source>
</evidence>
<dbReference type="InterPro" id="IPR048015">
    <property type="entry name" value="NTP-PPase_MazG-like_N"/>
</dbReference>
<dbReference type="RefSeq" id="WP_244925342.1">
    <property type="nucleotide sequence ID" value="NZ_CP033325.1"/>
</dbReference>
<evidence type="ECO:0000313" key="4">
    <source>
        <dbReference type="Proteomes" id="UP001595955"/>
    </source>
</evidence>
<dbReference type="InterPro" id="IPR011551">
    <property type="entry name" value="NTP_PyrPHydrolase_MazG"/>
</dbReference>
<evidence type="ECO:0000313" key="3">
    <source>
        <dbReference type="EMBL" id="MFC4554044.1"/>
    </source>
</evidence>
<dbReference type="Proteomes" id="UP001595955">
    <property type="component" value="Unassembled WGS sequence"/>
</dbReference>
<dbReference type="Gene3D" id="1.10.287.1080">
    <property type="entry name" value="MazG-like"/>
    <property type="match status" value="2"/>
</dbReference>
<sequence length="227" mass="24155">MDRLRSGCPWDAEQTHASLAPYVLEEAFELAEVAEAGDRDGMLEELGDVLLQVVFHARIAAERAGDPFDIDDVARTLVAKLVRRHPHVFADDAHALTPGDVEAAWDRIKDAEKARRDPLEGVPRALPALARAQKTARRLRRAGVPDAALLAGPDEGARPADVVPATTDATDATDATVPDDATDAVGRELMALVLRADAAGVDAEAALRAHVRGLEALVHRDGGPARA</sequence>
<keyword evidence="4" id="KW-1185">Reference proteome</keyword>
<feature type="compositionally biased region" description="Low complexity" evidence="1">
    <location>
        <begin position="159"/>
        <end position="179"/>
    </location>
</feature>
<dbReference type="InterPro" id="IPR004518">
    <property type="entry name" value="MazG-like_dom"/>
</dbReference>
<dbReference type="Pfam" id="PF03819">
    <property type="entry name" value="MazG"/>
    <property type="match status" value="1"/>
</dbReference>
<organism evidence="3 4">
    <name type="scientific">Georgenia faecalis</name>
    <dbReference type="NCBI Taxonomy" id="2483799"/>
    <lineage>
        <taxon>Bacteria</taxon>
        <taxon>Bacillati</taxon>
        <taxon>Actinomycetota</taxon>
        <taxon>Actinomycetes</taxon>
        <taxon>Micrococcales</taxon>
        <taxon>Bogoriellaceae</taxon>
        <taxon>Georgenia</taxon>
    </lineage>
</organism>
<dbReference type="PANTHER" id="PTHR30522:SF0">
    <property type="entry name" value="NUCLEOSIDE TRIPHOSPHATE PYROPHOSPHOHYDROLASE"/>
    <property type="match status" value="1"/>
</dbReference>
<feature type="domain" description="NTP pyrophosphohydrolase MazG-like" evidence="2">
    <location>
        <begin position="14"/>
        <end position="89"/>
    </location>
</feature>
<name>A0ABV9D7N8_9MICO</name>
<dbReference type="SUPFAM" id="SSF101386">
    <property type="entry name" value="all-alpha NTP pyrophosphatases"/>
    <property type="match status" value="1"/>
</dbReference>
<comment type="caution">
    <text evidence="3">The sequence shown here is derived from an EMBL/GenBank/DDBJ whole genome shotgun (WGS) entry which is preliminary data.</text>
</comment>
<dbReference type="PANTHER" id="PTHR30522">
    <property type="entry name" value="NUCLEOSIDE TRIPHOSPHATE PYROPHOSPHOHYDROLASE"/>
    <property type="match status" value="1"/>
</dbReference>